<dbReference type="Gene3D" id="3.40.50.1820">
    <property type="entry name" value="alpha/beta hydrolase"/>
    <property type="match status" value="1"/>
</dbReference>
<dbReference type="InterPro" id="IPR000073">
    <property type="entry name" value="AB_hydrolase_1"/>
</dbReference>
<dbReference type="AlphaFoldDB" id="A0A238USB2"/>
<sequence length="279" mass="29329">MSGLGQVWSVRTAMVRELAALGSAAVLFPLGIMPARNAHVLKLWAAPEAPAPEVTTTPVVLVHGYGGDRSNWLPVEAALGRAGFANVYAMRYSPLLSDVPGIAARLVRDCRTAMAETNSGRVHVVAHSLGGVVLRHAATMLGLGTWLDVGMTVATPHAGAFVARFGRGAVAAALRPGSPLLRTINEAECHGAVRWVSYWSNLDPVVRPWSAVLPGPARSVVNVHIPEEGHLSILRSPVFLADVVQRLRSAEEHAAGSGVRAASGRPLVDVQQIPATDAA</sequence>
<dbReference type="Pfam" id="PF12697">
    <property type="entry name" value="Abhydrolase_6"/>
    <property type="match status" value="1"/>
</dbReference>
<dbReference type="OrthoDB" id="8871309at2"/>
<feature type="domain" description="AB hydrolase-1" evidence="1">
    <location>
        <begin position="59"/>
        <end position="176"/>
    </location>
</feature>
<protein>
    <submittedName>
        <fullName evidence="2">Putative serine esterase</fullName>
    </submittedName>
</protein>
<organism evidence="2 3">
    <name type="scientific">Blastococcus mobilis</name>
    <dbReference type="NCBI Taxonomy" id="1938746"/>
    <lineage>
        <taxon>Bacteria</taxon>
        <taxon>Bacillati</taxon>
        <taxon>Actinomycetota</taxon>
        <taxon>Actinomycetes</taxon>
        <taxon>Geodermatophilales</taxon>
        <taxon>Geodermatophilaceae</taxon>
        <taxon>Blastococcus</taxon>
    </lineage>
</organism>
<keyword evidence="3" id="KW-1185">Reference proteome</keyword>
<dbReference type="SUPFAM" id="SSF53474">
    <property type="entry name" value="alpha/beta-Hydrolases"/>
    <property type="match status" value="1"/>
</dbReference>
<dbReference type="InterPro" id="IPR029058">
    <property type="entry name" value="AB_hydrolase_fold"/>
</dbReference>
<dbReference type="Proteomes" id="UP000198403">
    <property type="component" value="Unassembled WGS sequence"/>
</dbReference>
<evidence type="ECO:0000259" key="1">
    <source>
        <dbReference type="Pfam" id="PF12697"/>
    </source>
</evidence>
<proteinExistence type="predicted"/>
<dbReference type="RefSeq" id="WP_089334758.1">
    <property type="nucleotide sequence ID" value="NZ_FZNO01000001.1"/>
</dbReference>
<evidence type="ECO:0000313" key="2">
    <source>
        <dbReference type="EMBL" id="SNR24557.1"/>
    </source>
</evidence>
<name>A0A238USB2_9ACTN</name>
<dbReference type="GO" id="GO:0003824">
    <property type="term" value="F:catalytic activity"/>
    <property type="evidence" value="ECO:0007669"/>
    <property type="project" value="UniProtKB-ARBA"/>
</dbReference>
<accession>A0A238USB2</accession>
<evidence type="ECO:0000313" key="3">
    <source>
        <dbReference type="Proteomes" id="UP000198403"/>
    </source>
</evidence>
<reference evidence="2 3" key="1">
    <citation type="submission" date="2017-06" db="EMBL/GenBank/DDBJ databases">
        <authorList>
            <person name="Kim H.J."/>
            <person name="Triplett B.A."/>
        </authorList>
    </citation>
    <scope>NUCLEOTIDE SEQUENCE [LARGE SCALE GENOMIC DNA]</scope>
    <source>
        <strain evidence="2 3">DSM 44272</strain>
    </source>
</reference>
<dbReference type="EMBL" id="FZNO01000001">
    <property type="protein sequence ID" value="SNR24557.1"/>
    <property type="molecule type" value="Genomic_DNA"/>
</dbReference>
<gene>
    <name evidence="2" type="ORF">SAMN06272737_101267</name>
</gene>